<feature type="compositionally biased region" description="Basic and acidic residues" evidence="1">
    <location>
        <begin position="589"/>
        <end position="600"/>
    </location>
</feature>
<feature type="compositionally biased region" description="Polar residues" evidence="1">
    <location>
        <begin position="411"/>
        <end position="421"/>
    </location>
</feature>
<proteinExistence type="predicted"/>
<dbReference type="Proteomes" id="UP000829685">
    <property type="component" value="Unassembled WGS sequence"/>
</dbReference>
<evidence type="ECO:0000256" key="1">
    <source>
        <dbReference type="SAM" id="MobiDB-lite"/>
    </source>
</evidence>
<name>A0A9Q0ALE8_9PEZI</name>
<organism evidence="2 3">
    <name type="scientific">Neoarthrinium moseri</name>
    <dbReference type="NCBI Taxonomy" id="1658444"/>
    <lineage>
        <taxon>Eukaryota</taxon>
        <taxon>Fungi</taxon>
        <taxon>Dikarya</taxon>
        <taxon>Ascomycota</taxon>
        <taxon>Pezizomycotina</taxon>
        <taxon>Sordariomycetes</taxon>
        <taxon>Xylariomycetidae</taxon>
        <taxon>Amphisphaeriales</taxon>
        <taxon>Apiosporaceae</taxon>
        <taxon>Neoarthrinium</taxon>
    </lineage>
</organism>
<feature type="compositionally biased region" description="Acidic residues" evidence="1">
    <location>
        <begin position="468"/>
        <end position="479"/>
    </location>
</feature>
<feature type="compositionally biased region" description="Low complexity" evidence="1">
    <location>
        <begin position="447"/>
        <end position="459"/>
    </location>
</feature>
<feature type="compositionally biased region" description="Acidic residues" evidence="1">
    <location>
        <begin position="530"/>
        <end position="542"/>
    </location>
</feature>
<feature type="compositionally biased region" description="Basic and acidic residues" evidence="1">
    <location>
        <begin position="158"/>
        <end position="181"/>
    </location>
</feature>
<evidence type="ECO:0000313" key="3">
    <source>
        <dbReference type="Proteomes" id="UP000829685"/>
    </source>
</evidence>
<feature type="compositionally biased region" description="Polar residues" evidence="1">
    <location>
        <begin position="338"/>
        <end position="351"/>
    </location>
</feature>
<protein>
    <recommendedName>
        <fullName evidence="4">Suppressor protein SRP40</fullName>
    </recommendedName>
</protein>
<accession>A0A9Q0ALE8</accession>
<keyword evidence="3" id="KW-1185">Reference proteome</keyword>
<evidence type="ECO:0008006" key="4">
    <source>
        <dbReference type="Google" id="ProtNLM"/>
    </source>
</evidence>
<feature type="region of interest" description="Disordered" evidence="1">
    <location>
        <begin position="79"/>
        <end position="239"/>
    </location>
</feature>
<evidence type="ECO:0000313" key="2">
    <source>
        <dbReference type="EMBL" id="KAI1859031.1"/>
    </source>
</evidence>
<reference evidence="2" key="1">
    <citation type="submission" date="2021-03" db="EMBL/GenBank/DDBJ databases">
        <title>Revisited historic fungal species revealed as producer of novel bioactive compounds through whole genome sequencing and comparative genomics.</title>
        <authorList>
            <person name="Vignolle G.A."/>
            <person name="Hochenegger N."/>
            <person name="Mach R.L."/>
            <person name="Mach-Aigner A.R."/>
            <person name="Javad Rahimi M."/>
            <person name="Salim K.A."/>
            <person name="Chan C.M."/>
            <person name="Lim L.B.L."/>
            <person name="Cai F."/>
            <person name="Druzhinina I.S."/>
            <person name="U'Ren J.M."/>
            <person name="Derntl C."/>
        </authorList>
    </citation>
    <scope>NUCLEOTIDE SEQUENCE</scope>
    <source>
        <strain evidence="2">TUCIM 5799</strain>
    </source>
</reference>
<feature type="compositionally biased region" description="Basic residues" evidence="1">
    <location>
        <begin position="182"/>
        <end position="193"/>
    </location>
</feature>
<feature type="compositionally biased region" description="Basic and acidic residues" evidence="1">
    <location>
        <begin position="556"/>
        <end position="580"/>
    </location>
</feature>
<feature type="compositionally biased region" description="Acidic residues" evidence="1">
    <location>
        <begin position="325"/>
        <end position="335"/>
    </location>
</feature>
<gene>
    <name evidence="2" type="ORF">JX265_010508</name>
</gene>
<dbReference type="EMBL" id="JAFIMR010000035">
    <property type="protein sequence ID" value="KAI1859031.1"/>
    <property type="molecule type" value="Genomic_DNA"/>
</dbReference>
<comment type="caution">
    <text evidence="2">The sequence shown here is derived from an EMBL/GenBank/DDBJ whole genome shotgun (WGS) entry which is preliminary data.</text>
</comment>
<feature type="region of interest" description="Disordered" evidence="1">
    <location>
        <begin position="252"/>
        <end position="606"/>
    </location>
</feature>
<dbReference type="AlphaFoldDB" id="A0A9Q0ALE8"/>
<sequence length="606" mass="67136">MATDSPAKPKGFQSDSDGYTRLHIAPLDSDLLSVVIPAAVLPQARNISYHTLEAFPERRYGFVELPTADAEKVKKRLHGATLKGSKMRIEQARPEAIPQPRGADDEEDEKAKLKRIRKEKKAKDRADKSNKRKREGGEIVDGVELQDRKIKRGWTVTEADKIKEKRKEKSDKSKDKADKKKDKNKKREIKSKHTNAPECLFKQKMPKSPEPPAPKDEDEEGDDGHKRKKRKGARQVLVHEFEKTTKYPTFLKASGETSTSEPLTFEEGKGWVDAEGNVKEAVKISRPSFAQSTATKKRESRMPAPAPAPVLDDDDTSSSGSSSDSDSDSEEEDNASEPQTSKQAKTQSKPVQQDEEETSSSGSSESESDDEEETPSATPAQQKALAKKLQLDTETPKSPVSALKSADSARPKSSGSATSLTIKIPPATPAAGKVHPLEALYKRPQGDADASGDAAPDAQRFSFFGGAGDDDDIDEEDDGMAPPASQQHPMTPYTRQDFDFRNVRSAAPTPDTAHPSRSYNLWPRSGSAEAADEDEEEDEEHREEDTAMTDISGAKTTEKDDAKGSEFQKWFWEHRGDLNRSWKKRRKTASKEKRNRENRARAARAI</sequence>
<feature type="compositionally biased region" description="Basic and acidic residues" evidence="1">
    <location>
        <begin position="266"/>
        <end position="283"/>
    </location>
</feature>